<name>A0A9P5E1K8_9HYPO</name>
<evidence type="ECO:0000313" key="2">
    <source>
        <dbReference type="EMBL" id="KAF4342764.1"/>
    </source>
</evidence>
<reference evidence="2" key="2">
    <citation type="submission" date="2020-02" db="EMBL/GenBank/DDBJ databases">
        <title>Identification and distribution of gene clusters putatively required for synthesis of sphingolipid metabolism inhibitors in phylogenetically diverse species of the filamentous fungus Fusarium.</title>
        <authorList>
            <person name="Kim H.-S."/>
            <person name="Busman M."/>
            <person name="Brown D.W."/>
            <person name="Divon H."/>
            <person name="Uhlig S."/>
            <person name="Proctor R.H."/>
        </authorList>
    </citation>
    <scope>NUCLEOTIDE SEQUENCE</scope>
    <source>
        <strain evidence="2">NRRL 25174</strain>
    </source>
</reference>
<feature type="compositionally biased region" description="Polar residues" evidence="1">
    <location>
        <begin position="441"/>
        <end position="453"/>
    </location>
</feature>
<protein>
    <submittedName>
        <fullName evidence="2">Uncharacterized protein</fullName>
    </submittedName>
</protein>
<dbReference type="AlphaFoldDB" id="A0A9P5E1K8"/>
<reference evidence="2" key="1">
    <citation type="journal article" date="2017" name="Mycologia">
        <title>Fusarium algeriense, sp. nov., a novel toxigenic crown rot pathogen of durum wheat from Algeria is nested in the Fusarium burgessii species complex.</title>
        <authorList>
            <person name="Laraba I."/>
            <person name="Keddad A."/>
            <person name="Boureghda H."/>
            <person name="Abdallah N."/>
            <person name="Vaughan M.M."/>
            <person name="Proctor R.H."/>
            <person name="Busman M."/>
            <person name="O'Donnell K."/>
        </authorList>
    </citation>
    <scope>NUCLEOTIDE SEQUENCE</scope>
    <source>
        <strain evidence="2">NRRL 25174</strain>
    </source>
</reference>
<evidence type="ECO:0000256" key="1">
    <source>
        <dbReference type="SAM" id="MobiDB-lite"/>
    </source>
</evidence>
<dbReference type="OrthoDB" id="5104849at2759"/>
<dbReference type="Proteomes" id="UP000730481">
    <property type="component" value="Unassembled WGS sequence"/>
</dbReference>
<gene>
    <name evidence="2" type="ORF">FBEOM_3286</name>
</gene>
<feature type="region of interest" description="Disordered" evidence="1">
    <location>
        <begin position="557"/>
        <end position="585"/>
    </location>
</feature>
<feature type="region of interest" description="Disordered" evidence="1">
    <location>
        <begin position="1"/>
        <end position="28"/>
    </location>
</feature>
<feature type="compositionally biased region" description="Acidic residues" evidence="1">
    <location>
        <begin position="385"/>
        <end position="399"/>
    </location>
</feature>
<dbReference type="EMBL" id="PVQB02000122">
    <property type="protein sequence ID" value="KAF4342764.1"/>
    <property type="molecule type" value="Genomic_DNA"/>
</dbReference>
<proteinExistence type="predicted"/>
<accession>A0A9P5E1K8</accession>
<evidence type="ECO:0000313" key="3">
    <source>
        <dbReference type="Proteomes" id="UP000730481"/>
    </source>
</evidence>
<feature type="compositionally biased region" description="Acidic residues" evidence="1">
    <location>
        <begin position="356"/>
        <end position="371"/>
    </location>
</feature>
<comment type="caution">
    <text evidence="2">The sequence shown here is derived from an EMBL/GenBank/DDBJ whole genome shotgun (WGS) entry which is preliminary data.</text>
</comment>
<organism evidence="2 3">
    <name type="scientific">Fusarium beomiforme</name>
    <dbReference type="NCBI Taxonomy" id="44412"/>
    <lineage>
        <taxon>Eukaryota</taxon>
        <taxon>Fungi</taxon>
        <taxon>Dikarya</taxon>
        <taxon>Ascomycota</taxon>
        <taxon>Pezizomycotina</taxon>
        <taxon>Sordariomycetes</taxon>
        <taxon>Hypocreomycetidae</taxon>
        <taxon>Hypocreales</taxon>
        <taxon>Nectriaceae</taxon>
        <taxon>Fusarium</taxon>
        <taxon>Fusarium burgessii species complex</taxon>
    </lineage>
</organism>
<feature type="region of interest" description="Disordered" evidence="1">
    <location>
        <begin position="339"/>
        <end position="473"/>
    </location>
</feature>
<keyword evidence="3" id="KW-1185">Reference proteome</keyword>
<feature type="compositionally biased region" description="Polar residues" evidence="1">
    <location>
        <begin position="576"/>
        <end position="585"/>
    </location>
</feature>
<sequence length="616" mass="70291">MSNQQKRPASDDAHPQRAAKRGSQARMTPYERALLQARRQVEEHPLVSSYATATFAHDMSKGKPPGWTSRFEDAVAKMWHESPVKPPSSKINNHQHSPLRCLWRTSIQLLNVTPVQMISPLYTLRYQPDGKKDAGNLIFSKKFSKALESLMVHPCFQEQADHLVQVLQFAVACRLDDRNVWPVPESSTTECPALKLFYEELEACGQSGAPQPIHRMHASARERALANGDRISEWSEFLHHVGETVSNNKVRRPRIDEEFRHEMDWPVLPLTLWDLKILIQAVDTMKFRNREWRYTAENALSAWNEVSNGRSGAPTIKQLPEFYELATKNVFRQMLLPSSIEDDSSNAASSDKEGSSDEESSDEDIVEELIEDTTPQTDRLRHDDFSDEEEGIDNTEDGSEPPVDTPHHTHSSPSNEHSYEDWDDGMGDNFYHGNDADEESQVASTVQLPSRTSSEARRNLAASPESASLDPPSTHHEYLYKCLKLDFRSMQQDMASLRGNFDYLCQKNYEKDREIESLRAEIDRLSAERGQDREDVLVLDKERLEILDALQDERKKRRSLEKKANELQSLIRPSGKPNTESQSEHCSAIWEGPEAAFDNVMNRSPRIKIEGTHYGI</sequence>